<dbReference type="NCBIfam" id="TIGR04183">
    <property type="entry name" value="Por_Secre_tail"/>
    <property type="match status" value="1"/>
</dbReference>
<feature type="chain" id="PRO_5015536908" evidence="2">
    <location>
        <begin position="24"/>
        <end position="270"/>
    </location>
</feature>
<feature type="signal peptide" evidence="2">
    <location>
        <begin position="1"/>
        <end position="23"/>
    </location>
</feature>
<accession>A0A2T6C5F2</accession>
<dbReference type="Pfam" id="PF18962">
    <property type="entry name" value="Por_Secre_tail"/>
    <property type="match status" value="1"/>
</dbReference>
<organism evidence="4 5">
    <name type="scientific">Kordia periserrulae</name>
    <dbReference type="NCBI Taxonomy" id="701523"/>
    <lineage>
        <taxon>Bacteria</taxon>
        <taxon>Pseudomonadati</taxon>
        <taxon>Bacteroidota</taxon>
        <taxon>Flavobacteriia</taxon>
        <taxon>Flavobacteriales</taxon>
        <taxon>Flavobacteriaceae</taxon>
        <taxon>Kordia</taxon>
    </lineage>
</organism>
<gene>
    <name evidence="4" type="ORF">C8N46_101117</name>
</gene>
<protein>
    <submittedName>
        <fullName evidence="4">Putative secreted protein (Por secretion system target)</fullName>
    </submittedName>
</protein>
<evidence type="ECO:0000313" key="5">
    <source>
        <dbReference type="Proteomes" id="UP000244090"/>
    </source>
</evidence>
<dbReference type="AlphaFoldDB" id="A0A2T6C5F2"/>
<evidence type="ECO:0000313" key="4">
    <source>
        <dbReference type="EMBL" id="PTX63517.1"/>
    </source>
</evidence>
<dbReference type="InterPro" id="IPR026444">
    <property type="entry name" value="Secre_tail"/>
</dbReference>
<dbReference type="EMBL" id="QBKT01000001">
    <property type="protein sequence ID" value="PTX63517.1"/>
    <property type="molecule type" value="Genomic_DNA"/>
</dbReference>
<keyword evidence="1 2" id="KW-0732">Signal</keyword>
<proteinExistence type="predicted"/>
<comment type="caution">
    <text evidence="4">The sequence shown here is derived from an EMBL/GenBank/DDBJ whole genome shotgun (WGS) entry which is preliminary data.</text>
</comment>
<name>A0A2T6C5F2_9FLAO</name>
<evidence type="ECO:0000256" key="2">
    <source>
        <dbReference type="SAM" id="SignalP"/>
    </source>
</evidence>
<sequence length="270" mass="28785">MKIQKITAIYILIVSFFTVQLHAQDGYTYTLIDNGGYSYTIGAVPNTSTNTFATSIQSYGFTIIIPDGVTASITSSLGNGASATFFNGSDVGDSSIDGYLITETLGSPISIAAPSSGTTTNMVTIQVNGAPTSGTMYILENNSSLAATVTPLKSFMSADMEDDGSAMYSNRVDPNGTGVSGSSSVDFSTLSVTQNEFLELTIYPNPVKDILYLTSVTPITKVEIINTNGQSVLNSTSNMEQLDVSRLQSGVYFLKIYHQKHSMTKKIVKL</sequence>
<evidence type="ECO:0000259" key="3">
    <source>
        <dbReference type="Pfam" id="PF18962"/>
    </source>
</evidence>
<dbReference type="RefSeq" id="WP_245896664.1">
    <property type="nucleotide sequence ID" value="NZ_QBKT01000001.1"/>
</dbReference>
<feature type="domain" description="Secretion system C-terminal sorting" evidence="3">
    <location>
        <begin position="202"/>
        <end position="268"/>
    </location>
</feature>
<evidence type="ECO:0000256" key="1">
    <source>
        <dbReference type="ARBA" id="ARBA00022729"/>
    </source>
</evidence>
<keyword evidence="5" id="KW-1185">Reference proteome</keyword>
<reference evidence="4 5" key="1">
    <citation type="submission" date="2018-04" db="EMBL/GenBank/DDBJ databases">
        <title>Genomic Encyclopedia of Archaeal and Bacterial Type Strains, Phase II (KMG-II): from individual species to whole genera.</title>
        <authorList>
            <person name="Goeker M."/>
        </authorList>
    </citation>
    <scope>NUCLEOTIDE SEQUENCE [LARGE SCALE GENOMIC DNA]</scope>
    <source>
        <strain evidence="4 5">DSM 25731</strain>
    </source>
</reference>
<dbReference type="Proteomes" id="UP000244090">
    <property type="component" value="Unassembled WGS sequence"/>
</dbReference>